<name>A0A6G9Z4K3_9NOCA</name>
<sequence>MQLLRHEAFFDLFRSFEHTACHLEVVDTYSTPEESEPFRKFLAGEPDDFEWFEDWTSLVREVTTSGRVMRRVRVVSEPHVDYTRWGLAVAHYNIDAGEDIRYLPRHLIDPSELSADDFWLFDDNLVSFTTFTPEGAAGGGATTTDPVIVEYIRSVWNRVWDKAVPHAEYIRA</sequence>
<evidence type="ECO:0000259" key="1">
    <source>
        <dbReference type="Pfam" id="PF21806"/>
    </source>
</evidence>
<reference evidence="2 3" key="1">
    <citation type="journal article" date="2019" name="ACS Chem. Biol.">
        <title>Identification and Mobilization of a Cryptic Antibiotic Biosynthesis Gene Locus from a Human-Pathogenic Nocardia Isolate.</title>
        <authorList>
            <person name="Herisse M."/>
            <person name="Ishida K."/>
            <person name="Porter J.L."/>
            <person name="Howden B."/>
            <person name="Hertweck C."/>
            <person name="Stinear T.P."/>
            <person name="Pidot S.J."/>
        </authorList>
    </citation>
    <scope>NUCLEOTIDE SEQUENCE [LARGE SCALE GENOMIC DNA]</scope>
    <source>
        <strain evidence="2 3">AUSMDU00012715</strain>
    </source>
</reference>
<dbReference type="RefSeq" id="WP_167487809.1">
    <property type="nucleotide sequence ID" value="NZ_CP046173.1"/>
</dbReference>
<proteinExistence type="predicted"/>
<accession>A0A6G9Z4K3</accession>
<organism evidence="2 3">
    <name type="scientific">Nocardia terpenica</name>
    <dbReference type="NCBI Taxonomy" id="455432"/>
    <lineage>
        <taxon>Bacteria</taxon>
        <taxon>Bacillati</taxon>
        <taxon>Actinomycetota</taxon>
        <taxon>Actinomycetes</taxon>
        <taxon>Mycobacteriales</taxon>
        <taxon>Nocardiaceae</taxon>
        <taxon>Nocardia</taxon>
    </lineage>
</organism>
<feature type="domain" description="DUF6879" evidence="1">
    <location>
        <begin position="8"/>
        <end position="170"/>
    </location>
</feature>
<dbReference type="InterPro" id="IPR049244">
    <property type="entry name" value="DUF6879"/>
</dbReference>
<protein>
    <recommendedName>
        <fullName evidence="1">DUF6879 domain-containing protein</fullName>
    </recommendedName>
</protein>
<dbReference type="AlphaFoldDB" id="A0A6G9Z4K3"/>
<evidence type="ECO:0000313" key="3">
    <source>
        <dbReference type="Proteomes" id="UP000500953"/>
    </source>
</evidence>
<gene>
    <name evidence="2" type="ORF">F6W96_21395</name>
</gene>
<dbReference type="Pfam" id="PF21806">
    <property type="entry name" value="DUF6879"/>
    <property type="match status" value="1"/>
</dbReference>
<evidence type="ECO:0000313" key="2">
    <source>
        <dbReference type="EMBL" id="QIS20468.1"/>
    </source>
</evidence>
<dbReference type="EMBL" id="CP046173">
    <property type="protein sequence ID" value="QIS20468.1"/>
    <property type="molecule type" value="Genomic_DNA"/>
</dbReference>
<dbReference type="Proteomes" id="UP000500953">
    <property type="component" value="Chromosome"/>
</dbReference>